<feature type="region of interest" description="Disordered" evidence="1">
    <location>
        <begin position="48"/>
        <end position="124"/>
    </location>
</feature>
<dbReference type="HOGENOM" id="CLU_726416_0_0_1"/>
<evidence type="ECO:0000313" key="3">
    <source>
        <dbReference type="Proteomes" id="UP000026960"/>
    </source>
</evidence>
<dbReference type="PaxDb" id="65489-OBART06G14670.1"/>
<keyword evidence="3" id="KW-1185">Reference proteome</keyword>
<feature type="compositionally biased region" description="Basic residues" evidence="1">
    <location>
        <begin position="58"/>
        <end position="70"/>
    </location>
</feature>
<feature type="compositionally biased region" description="Basic and acidic residues" evidence="1">
    <location>
        <begin position="442"/>
        <end position="461"/>
    </location>
</feature>
<organism evidence="2">
    <name type="scientific">Oryza barthii</name>
    <dbReference type="NCBI Taxonomy" id="65489"/>
    <lineage>
        <taxon>Eukaryota</taxon>
        <taxon>Viridiplantae</taxon>
        <taxon>Streptophyta</taxon>
        <taxon>Embryophyta</taxon>
        <taxon>Tracheophyta</taxon>
        <taxon>Spermatophyta</taxon>
        <taxon>Magnoliopsida</taxon>
        <taxon>Liliopsida</taxon>
        <taxon>Poales</taxon>
        <taxon>Poaceae</taxon>
        <taxon>BOP clade</taxon>
        <taxon>Oryzoideae</taxon>
        <taxon>Oryzeae</taxon>
        <taxon>Oryzinae</taxon>
        <taxon>Oryza</taxon>
    </lineage>
</organism>
<dbReference type="STRING" id="65489.A0A0D3GGK0"/>
<dbReference type="AlphaFoldDB" id="A0A0D3GGK0"/>
<dbReference type="EnsemblPlants" id="OBART06G14670.1">
    <property type="protein sequence ID" value="OBART06G14670.1"/>
    <property type="gene ID" value="OBART06G14670"/>
</dbReference>
<sequence>MPRYLSIISHQCPSDWPTIGFPWIGKPHRQLTSYKVIVISPTVEGCPSHSLIGDRPKHTVSRGRNPHRSLRSPNPRLLMVQEEPNITTPDAGHPSPPSRLLSKHRPRRGAAAPRASLHPPAPPHSQPNLNLCHCCGVRFPPAPPGAKRRPVRPLRSLWRVVLLCTECLSLVRSAAVCSYCLSLDNLPPEDSSVTCRCCNRCVHPYCIAGEHRAALIQPIDVENFICVDCCPTVKPGGKNGGASSVHMLQAVARESRKGDIVAESKENTVRKAMEMKLAFKRAKEALVSAAGGRGSQRTVGGKPDLPDEELALQLHLAMNGSQRFSRAGNTSGGDSAEQCKGHKSVIGGKNFYGDQELCVTNMMDQLDDDEAGVEPLCRIRRPSRRRLDPSVTIVLALEYVDGKHVKESMKGKRKGHLVTKKQNDLVDRYKRKYSKRNSKKQTKNENPEFKDISGGKDKDDE</sequence>
<feature type="compositionally biased region" description="Basic residues" evidence="1">
    <location>
        <begin position="429"/>
        <end position="441"/>
    </location>
</feature>
<evidence type="ECO:0000256" key="1">
    <source>
        <dbReference type="SAM" id="MobiDB-lite"/>
    </source>
</evidence>
<dbReference type="PANTHER" id="PTHR38530">
    <property type="entry name" value="OS06G0468300 PROTEIN"/>
    <property type="match status" value="1"/>
</dbReference>
<protein>
    <submittedName>
        <fullName evidence="2">Uncharacterized protein</fullName>
    </submittedName>
</protein>
<dbReference type="eggNOG" id="ENOG502RYZD">
    <property type="taxonomic scope" value="Eukaryota"/>
</dbReference>
<dbReference type="Gramene" id="OBART06G14670.1">
    <property type="protein sequence ID" value="OBART06G14670.1"/>
    <property type="gene ID" value="OBART06G14670"/>
</dbReference>
<name>A0A0D3GGK0_9ORYZ</name>
<evidence type="ECO:0000313" key="2">
    <source>
        <dbReference type="EnsemblPlants" id="OBART06G14670.1"/>
    </source>
</evidence>
<accession>A0A0D3GGK0</accession>
<feature type="region of interest" description="Disordered" evidence="1">
    <location>
        <begin position="409"/>
        <end position="461"/>
    </location>
</feature>
<reference evidence="2" key="2">
    <citation type="submission" date="2015-03" db="UniProtKB">
        <authorList>
            <consortium name="EnsemblPlants"/>
        </authorList>
    </citation>
    <scope>IDENTIFICATION</scope>
</reference>
<dbReference type="Proteomes" id="UP000026960">
    <property type="component" value="Chromosome 6"/>
</dbReference>
<proteinExistence type="predicted"/>
<reference evidence="2" key="1">
    <citation type="journal article" date="2009" name="Rice">
        <title>De Novo Next Generation Sequencing of Plant Genomes.</title>
        <authorList>
            <person name="Rounsley S."/>
            <person name="Marri P.R."/>
            <person name="Yu Y."/>
            <person name="He R."/>
            <person name="Sisneros N."/>
            <person name="Goicoechea J.L."/>
            <person name="Lee S.J."/>
            <person name="Angelova A."/>
            <person name="Kudrna D."/>
            <person name="Luo M."/>
            <person name="Affourtit J."/>
            <person name="Desany B."/>
            <person name="Knight J."/>
            <person name="Niazi F."/>
            <person name="Egholm M."/>
            <person name="Wing R.A."/>
        </authorList>
    </citation>
    <scope>NUCLEOTIDE SEQUENCE [LARGE SCALE GENOMIC DNA]</scope>
    <source>
        <strain evidence="2">cv. IRGC 105608</strain>
    </source>
</reference>